<feature type="transmembrane region" description="Helical" evidence="9">
    <location>
        <begin position="157"/>
        <end position="175"/>
    </location>
</feature>
<evidence type="ECO:0000256" key="5">
    <source>
        <dbReference type="ARBA" id="ARBA00022692"/>
    </source>
</evidence>
<feature type="transmembrane region" description="Helical" evidence="9">
    <location>
        <begin position="409"/>
        <end position="435"/>
    </location>
</feature>
<evidence type="ECO:0000256" key="3">
    <source>
        <dbReference type="ARBA" id="ARBA00022448"/>
    </source>
</evidence>
<keyword evidence="5 9" id="KW-0812">Transmembrane</keyword>
<gene>
    <name evidence="10" type="ORF">ACFQRI_10735</name>
</gene>
<keyword evidence="4" id="KW-1003">Cell membrane</keyword>
<evidence type="ECO:0000313" key="10">
    <source>
        <dbReference type="EMBL" id="MFC7341888.1"/>
    </source>
</evidence>
<accession>A0ABW2LJG4</accession>
<dbReference type="InterPro" id="IPR018093">
    <property type="entry name" value="BCCT_CS"/>
</dbReference>
<evidence type="ECO:0000313" key="11">
    <source>
        <dbReference type="Proteomes" id="UP001596504"/>
    </source>
</evidence>
<keyword evidence="6 9" id="KW-1133">Transmembrane helix</keyword>
<organism evidence="10 11">
    <name type="scientific">Saccharopolyspora griseoalba</name>
    <dbReference type="NCBI Taxonomy" id="1431848"/>
    <lineage>
        <taxon>Bacteria</taxon>
        <taxon>Bacillati</taxon>
        <taxon>Actinomycetota</taxon>
        <taxon>Actinomycetes</taxon>
        <taxon>Pseudonocardiales</taxon>
        <taxon>Pseudonocardiaceae</taxon>
        <taxon>Saccharopolyspora</taxon>
    </lineage>
</organism>
<feature type="region of interest" description="Disordered" evidence="8">
    <location>
        <begin position="536"/>
        <end position="555"/>
    </location>
</feature>
<feature type="transmembrane region" description="Helical" evidence="9">
    <location>
        <begin position="244"/>
        <end position="265"/>
    </location>
</feature>
<dbReference type="EMBL" id="JBHTCJ010000004">
    <property type="protein sequence ID" value="MFC7341888.1"/>
    <property type="molecule type" value="Genomic_DNA"/>
</dbReference>
<evidence type="ECO:0000256" key="6">
    <source>
        <dbReference type="ARBA" id="ARBA00022989"/>
    </source>
</evidence>
<dbReference type="Proteomes" id="UP001596504">
    <property type="component" value="Unassembled WGS sequence"/>
</dbReference>
<feature type="transmembrane region" description="Helical" evidence="9">
    <location>
        <begin position="334"/>
        <end position="352"/>
    </location>
</feature>
<sequence>MAEKDGVAQESHAARHKARTDRVVFGVTAVITVVFVGWGVLSTGTLDAVASGGLSWLVTNVGWGFVLAATGFVVFALWLAASRYGAIPLGQDDEDPEFRTVSWIAMMFSAGMGIGLMFFGVSEPLAHFVGPPPGTVQPMTDEAVRVAMATTLFHWTLHPWAIYAVVGLAIAYCSFRRGRKQLISAVFTPLIGKRSADGPLGKVIDVLALFATLFGSAASLGLGTLQIRSGMQSAGWIGAIGNSLLVGIIVVLTICFVVSAVSGIARGIQWLSNINMVLAALLAVFVFVVGPTVFALDLLPTALGAYISDFGEMASRSGATGGGPMIDWLSSWTIFYWAWWISWTPFVGMFIARISRGRTIRQFVAGVILVPSVVSVIWFAILGGSAIKLQDTGTDVYASGGEEAQTFDMLGALPLTTITTVLVMVLVAIFFVSGADAASVVMGTLSQRGSIEPKRWIVVFWGAATGAVAAIMLLLGGEDALSGIQNLTFLASAPFAVVMVLLCVALLKDLRSDPLMQRGEKGAQVLEQAVIAGTERHGEDFQLEVGPSEDQDDNR</sequence>
<evidence type="ECO:0000256" key="1">
    <source>
        <dbReference type="ARBA" id="ARBA00004651"/>
    </source>
</evidence>
<feature type="transmembrane region" description="Helical" evidence="9">
    <location>
        <begin position="277"/>
        <end position="296"/>
    </location>
</feature>
<feature type="transmembrane region" description="Helical" evidence="9">
    <location>
        <begin position="456"/>
        <end position="475"/>
    </location>
</feature>
<dbReference type="PROSITE" id="PS01303">
    <property type="entry name" value="BCCT"/>
    <property type="match status" value="1"/>
</dbReference>
<dbReference type="NCBIfam" id="TIGR00842">
    <property type="entry name" value="bcct"/>
    <property type="match status" value="1"/>
</dbReference>
<comment type="subcellular location">
    <subcellularLocation>
        <location evidence="1">Cell membrane</location>
        <topology evidence="1">Multi-pass membrane protein</topology>
    </subcellularLocation>
</comment>
<dbReference type="PANTHER" id="PTHR30047:SF7">
    <property type="entry name" value="HIGH-AFFINITY CHOLINE TRANSPORT PROTEIN"/>
    <property type="match status" value="1"/>
</dbReference>
<feature type="transmembrane region" description="Helical" evidence="9">
    <location>
        <begin position="101"/>
        <end position="121"/>
    </location>
</feature>
<dbReference type="Pfam" id="PF02028">
    <property type="entry name" value="BCCT"/>
    <property type="match status" value="1"/>
</dbReference>
<comment type="similarity">
    <text evidence="2">Belongs to the BCCT transporter (TC 2.A.15) family.</text>
</comment>
<name>A0ABW2LJG4_9PSEU</name>
<dbReference type="PANTHER" id="PTHR30047">
    <property type="entry name" value="HIGH-AFFINITY CHOLINE TRANSPORT PROTEIN-RELATED"/>
    <property type="match status" value="1"/>
</dbReference>
<proteinExistence type="inferred from homology"/>
<evidence type="ECO:0000256" key="4">
    <source>
        <dbReference type="ARBA" id="ARBA00022475"/>
    </source>
</evidence>
<feature type="transmembrane region" description="Helical" evidence="9">
    <location>
        <begin position="364"/>
        <end position="389"/>
    </location>
</feature>
<keyword evidence="7 9" id="KW-0472">Membrane</keyword>
<evidence type="ECO:0000256" key="9">
    <source>
        <dbReference type="SAM" id="Phobius"/>
    </source>
</evidence>
<comment type="caution">
    <text evidence="10">The sequence shown here is derived from an EMBL/GenBank/DDBJ whole genome shotgun (WGS) entry which is preliminary data.</text>
</comment>
<evidence type="ECO:0000256" key="8">
    <source>
        <dbReference type="SAM" id="MobiDB-lite"/>
    </source>
</evidence>
<feature type="transmembrane region" description="Helical" evidence="9">
    <location>
        <begin position="23"/>
        <end position="41"/>
    </location>
</feature>
<dbReference type="RefSeq" id="WP_380667197.1">
    <property type="nucleotide sequence ID" value="NZ_JBHTCJ010000004.1"/>
</dbReference>
<evidence type="ECO:0000256" key="2">
    <source>
        <dbReference type="ARBA" id="ARBA00005658"/>
    </source>
</evidence>
<protein>
    <submittedName>
        <fullName evidence="10">BCCT family transporter</fullName>
    </submittedName>
</protein>
<keyword evidence="3" id="KW-0813">Transport</keyword>
<feature type="transmembrane region" description="Helical" evidence="9">
    <location>
        <begin position="61"/>
        <end position="80"/>
    </location>
</feature>
<dbReference type="InterPro" id="IPR000060">
    <property type="entry name" value="BCCT_transptr"/>
</dbReference>
<evidence type="ECO:0000256" key="7">
    <source>
        <dbReference type="ARBA" id="ARBA00023136"/>
    </source>
</evidence>
<feature type="transmembrane region" description="Helical" evidence="9">
    <location>
        <begin position="487"/>
        <end position="507"/>
    </location>
</feature>
<keyword evidence="11" id="KW-1185">Reference proteome</keyword>
<feature type="transmembrane region" description="Helical" evidence="9">
    <location>
        <begin position="203"/>
        <end position="224"/>
    </location>
</feature>
<reference evidence="11" key="1">
    <citation type="journal article" date="2019" name="Int. J. Syst. Evol. Microbiol.">
        <title>The Global Catalogue of Microorganisms (GCM) 10K type strain sequencing project: providing services to taxonomists for standard genome sequencing and annotation.</title>
        <authorList>
            <consortium name="The Broad Institute Genomics Platform"/>
            <consortium name="The Broad Institute Genome Sequencing Center for Infectious Disease"/>
            <person name="Wu L."/>
            <person name="Ma J."/>
        </authorList>
    </citation>
    <scope>NUCLEOTIDE SEQUENCE [LARGE SCALE GENOMIC DNA]</scope>
    <source>
        <strain evidence="11">WLHS5</strain>
    </source>
</reference>